<gene>
    <name evidence="3" type="ORF">NPIL_643411</name>
</gene>
<accession>A0A8X6JHF2</accession>
<evidence type="ECO:0000313" key="3">
    <source>
        <dbReference type="EMBL" id="GFS30778.1"/>
    </source>
</evidence>
<dbReference type="InterPro" id="IPR036885">
    <property type="entry name" value="SWIB_MDM2_dom_sf"/>
</dbReference>
<organism evidence="3 4">
    <name type="scientific">Nephila pilipes</name>
    <name type="common">Giant wood spider</name>
    <name type="synonym">Nephila maculata</name>
    <dbReference type="NCBI Taxonomy" id="299642"/>
    <lineage>
        <taxon>Eukaryota</taxon>
        <taxon>Metazoa</taxon>
        <taxon>Ecdysozoa</taxon>
        <taxon>Arthropoda</taxon>
        <taxon>Chelicerata</taxon>
        <taxon>Arachnida</taxon>
        <taxon>Araneae</taxon>
        <taxon>Araneomorphae</taxon>
        <taxon>Entelegynae</taxon>
        <taxon>Araneoidea</taxon>
        <taxon>Nephilidae</taxon>
        <taxon>Nephila</taxon>
    </lineage>
</organism>
<dbReference type="OrthoDB" id="10251073at2759"/>
<evidence type="ECO:0000256" key="1">
    <source>
        <dbReference type="SAM" id="MobiDB-lite"/>
    </source>
</evidence>
<keyword evidence="4" id="KW-1185">Reference proteome</keyword>
<dbReference type="Proteomes" id="UP000887013">
    <property type="component" value="Unassembled WGS sequence"/>
</dbReference>
<comment type="caution">
    <text evidence="3">The sequence shown here is derived from an EMBL/GenBank/DDBJ whole genome shotgun (WGS) entry which is preliminary data.</text>
</comment>
<sequence length="290" mass="32531">MNCSGNVNTYASVTKKPYRGRHALFPRSAGTFRNGPPPGLSAAGLVSAAGKRACRSGSKYVPEHRLSKRKKLKPTKKIIASRAEVPKFDTGAICVPVIKMHTETTSAPANREDSVTETGTEVMVLPLKMESASVPEKPRKPRKNSTPKKRGPQNIKRKMTRQELEDYKLAKTLQAADFNLRERISKRIIQQTISPKIEPVEMSATSTERRKSRKYGLSPELANIIGRKEMRPDKIAEKMYMILKKRNLLSGNGRSVNCDMDLSKKLFSGKRHFPVSDIMGLLRKHMIYVV</sequence>
<feature type="compositionally biased region" description="Basic residues" evidence="1">
    <location>
        <begin position="139"/>
        <end position="155"/>
    </location>
</feature>
<protein>
    <recommendedName>
        <fullName evidence="2">DM2 domain-containing protein</fullName>
    </recommendedName>
</protein>
<evidence type="ECO:0000313" key="4">
    <source>
        <dbReference type="Proteomes" id="UP000887013"/>
    </source>
</evidence>
<feature type="region of interest" description="Disordered" evidence="1">
    <location>
        <begin position="130"/>
        <end position="155"/>
    </location>
</feature>
<name>A0A8X6JHF2_NEPPI</name>
<dbReference type="SUPFAM" id="SSF47592">
    <property type="entry name" value="SWIB/MDM2 domain"/>
    <property type="match status" value="1"/>
</dbReference>
<dbReference type="AlphaFoldDB" id="A0A8X6JHF2"/>
<proteinExistence type="predicted"/>
<dbReference type="InterPro" id="IPR003121">
    <property type="entry name" value="SWIB_MDM2_domain"/>
</dbReference>
<evidence type="ECO:0000259" key="2">
    <source>
        <dbReference type="Pfam" id="PF02201"/>
    </source>
</evidence>
<dbReference type="Pfam" id="PF02201">
    <property type="entry name" value="SWIB"/>
    <property type="match status" value="1"/>
</dbReference>
<feature type="domain" description="DM2" evidence="2">
    <location>
        <begin position="214"/>
        <end position="286"/>
    </location>
</feature>
<reference evidence="3" key="1">
    <citation type="submission" date="2020-08" db="EMBL/GenBank/DDBJ databases">
        <title>Multicomponent nature underlies the extraordinary mechanical properties of spider dragline silk.</title>
        <authorList>
            <person name="Kono N."/>
            <person name="Nakamura H."/>
            <person name="Mori M."/>
            <person name="Yoshida Y."/>
            <person name="Ohtoshi R."/>
            <person name="Malay A.D."/>
            <person name="Moran D.A.P."/>
            <person name="Tomita M."/>
            <person name="Numata K."/>
            <person name="Arakawa K."/>
        </authorList>
    </citation>
    <scope>NUCLEOTIDE SEQUENCE</scope>
</reference>
<dbReference type="CDD" id="cd10567">
    <property type="entry name" value="SWIB-MDM2_like"/>
    <property type="match status" value="1"/>
</dbReference>
<dbReference type="Gene3D" id="1.10.245.10">
    <property type="entry name" value="SWIB/MDM2 domain"/>
    <property type="match status" value="1"/>
</dbReference>
<dbReference type="EMBL" id="BMAW01041799">
    <property type="protein sequence ID" value="GFS30778.1"/>
    <property type="molecule type" value="Genomic_DNA"/>
</dbReference>